<dbReference type="PROSITE" id="PS50835">
    <property type="entry name" value="IG_LIKE"/>
    <property type="match status" value="3"/>
</dbReference>
<keyword evidence="3" id="KW-0812">Transmembrane</keyword>
<feature type="region of interest" description="Disordered" evidence="2">
    <location>
        <begin position="306"/>
        <end position="341"/>
    </location>
</feature>
<dbReference type="InterPro" id="IPR001434">
    <property type="entry name" value="OmcB-like_DUF11"/>
</dbReference>
<dbReference type="SUPFAM" id="SSF49265">
    <property type="entry name" value="Fibronectin type III"/>
    <property type="match status" value="1"/>
</dbReference>
<dbReference type="AlphaFoldDB" id="A0A2H0VGH4"/>
<evidence type="ECO:0000256" key="2">
    <source>
        <dbReference type="SAM" id="MobiDB-lite"/>
    </source>
</evidence>
<dbReference type="EMBL" id="PFAH01000002">
    <property type="protein sequence ID" value="PIR98202.1"/>
    <property type="molecule type" value="Genomic_DNA"/>
</dbReference>
<name>A0A2H0VGH4_9BACT</name>
<dbReference type="InterPro" id="IPR003961">
    <property type="entry name" value="FN3_dom"/>
</dbReference>
<keyword evidence="3" id="KW-0472">Membrane</keyword>
<sequence>MGNKARIKVKNKYKKQMTNLLKGQRKGLIAIVTGLFVAANLALPLINTVFAAAVFNQGSQPYDFLRVGSSTNQGGTYNWQNQSVNAELGDKVAAVLFFNNTGDDRANGAKVRIYPTISSDGRKVVIRGYIWANNAPQKAETVVVNLTGDGKITDVDHLATVQTTHWNPVHEVPLSGDPEDVLDSSGLSVGNIKPGERNAGFVVVSFRVNGDENPGPTGGAPEATTVSATNVDRNSATLHCDVDPNGANTEAWFEYGENSNNLNKETSVRIIGKNNDTFSFTRVATGLDEDTKYYFRCVAKNSEGTDRGNILNFTTDDDDPGPTEDAPEATTVSATDVDEDSATLRCDVDANGNDTEVWFEWGEDDDDLDEDTSKVDVDADETNERVEIDIDDLDEDTKYYFRCVAKNSEGTDRGNILNFTTDDNGGGSGDKPSATTLSADRIDEDSARLRCEVDTNGDDADVWFEWGEDTDLDEKTSKISVQDGETNEIVTKIISGLDEDTKYYFRCFIEDDGGEEDEGSTRSFTTDENGGSSSDEGPDVTTLAPTGVGQNEATLEGDVDANGNDTDVWFQWGTSVSNLNRETSRDDIGDNDNIDFDYRITGLASQTTYYYRAVARNSEGTDYGFVRSFRTGAPIVNVVTRIVEVFRTVEVEEEPEIEALIITLDADRIGAEDSREISYTVSYENRTDETFTDAQLLVDLPRELDFVDADPNADNDRNDVLTFNIGTISPDEQDSFVITTEVSNSVDVNDTIRFTADVEYTDSGTRKVVTVIDEHTFGELISGRVGGTFTALLLDSLRDFFTSPILWLFLLILLIYFAVRYFVAGRDKRSAALV</sequence>
<feature type="compositionally biased region" description="Acidic residues" evidence="2">
    <location>
        <begin position="315"/>
        <end position="327"/>
    </location>
</feature>
<dbReference type="PANTHER" id="PTHR13817">
    <property type="entry name" value="TITIN"/>
    <property type="match status" value="1"/>
</dbReference>
<dbReference type="InterPro" id="IPR050964">
    <property type="entry name" value="Striated_Muscle_Regulatory"/>
</dbReference>
<feature type="transmembrane region" description="Helical" evidence="3">
    <location>
        <begin position="805"/>
        <end position="823"/>
    </location>
</feature>
<organism evidence="6 7">
    <name type="scientific">Candidatus Colwellbacteria bacterium CG10_big_fil_rev_8_21_14_0_10_42_22</name>
    <dbReference type="NCBI Taxonomy" id="1974540"/>
    <lineage>
        <taxon>Bacteria</taxon>
        <taxon>Candidatus Colwelliibacteriota</taxon>
    </lineage>
</organism>
<dbReference type="InterPro" id="IPR007110">
    <property type="entry name" value="Ig-like_dom"/>
</dbReference>
<accession>A0A2H0VGH4</accession>
<protein>
    <recommendedName>
        <fullName evidence="8">Ig-like domain-containing protein</fullName>
    </recommendedName>
</protein>
<dbReference type="SMART" id="SM00060">
    <property type="entry name" value="FN3"/>
    <property type="match status" value="3"/>
</dbReference>
<evidence type="ECO:0000256" key="1">
    <source>
        <dbReference type="ARBA" id="ARBA00022737"/>
    </source>
</evidence>
<feature type="domain" description="Ig-like" evidence="4">
    <location>
        <begin position="221"/>
        <end position="312"/>
    </location>
</feature>
<keyword evidence="3" id="KW-1133">Transmembrane helix</keyword>
<comment type="caution">
    <text evidence="6">The sequence shown here is derived from an EMBL/GenBank/DDBJ whole genome shotgun (WGS) entry which is preliminary data.</text>
</comment>
<feature type="domain" description="Ig-like" evidence="4">
    <location>
        <begin position="327"/>
        <end position="418"/>
    </location>
</feature>
<feature type="compositionally biased region" description="Polar residues" evidence="2">
    <location>
        <begin position="521"/>
        <end position="535"/>
    </location>
</feature>
<keyword evidence="1" id="KW-0677">Repeat</keyword>
<dbReference type="Pfam" id="PF01345">
    <property type="entry name" value="DUF11"/>
    <property type="match status" value="1"/>
</dbReference>
<feature type="region of interest" description="Disordered" evidence="2">
    <location>
        <begin position="513"/>
        <end position="548"/>
    </location>
</feature>
<feature type="domain" description="Ig-like" evidence="4">
    <location>
        <begin position="432"/>
        <end position="525"/>
    </location>
</feature>
<dbReference type="Proteomes" id="UP000231466">
    <property type="component" value="Unassembled WGS sequence"/>
</dbReference>
<evidence type="ECO:0008006" key="8">
    <source>
        <dbReference type="Google" id="ProtNLM"/>
    </source>
</evidence>
<gene>
    <name evidence="6" type="ORF">COT89_00615</name>
</gene>
<evidence type="ECO:0000259" key="4">
    <source>
        <dbReference type="PROSITE" id="PS50835"/>
    </source>
</evidence>
<evidence type="ECO:0000313" key="7">
    <source>
        <dbReference type="Proteomes" id="UP000231466"/>
    </source>
</evidence>
<feature type="domain" description="Fibronectin type-III" evidence="5">
    <location>
        <begin position="220"/>
        <end position="318"/>
    </location>
</feature>
<dbReference type="InterPro" id="IPR013783">
    <property type="entry name" value="Ig-like_fold"/>
</dbReference>
<feature type="region of interest" description="Disordered" evidence="2">
    <location>
        <begin position="416"/>
        <end position="437"/>
    </location>
</feature>
<evidence type="ECO:0000256" key="3">
    <source>
        <dbReference type="SAM" id="Phobius"/>
    </source>
</evidence>
<dbReference type="PANTHER" id="PTHR13817:SF166">
    <property type="entry name" value="NEURONAL IGCAM-RELATED"/>
    <property type="match status" value="1"/>
</dbReference>
<dbReference type="Gene3D" id="2.60.40.10">
    <property type="entry name" value="Immunoglobulins"/>
    <property type="match status" value="2"/>
</dbReference>
<feature type="domain" description="Fibronectin type-III" evidence="5">
    <location>
        <begin position="326"/>
        <end position="424"/>
    </location>
</feature>
<dbReference type="InterPro" id="IPR036116">
    <property type="entry name" value="FN3_sf"/>
</dbReference>
<evidence type="ECO:0000259" key="5">
    <source>
        <dbReference type="PROSITE" id="PS50853"/>
    </source>
</evidence>
<dbReference type="PROSITE" id="PS50853">
    <property type="entry name" value="FN3"/>
    <property type="match status" value="2"/>
</dbReference>
<evidence type="ECO:0000313" key="6">
    <source>
        <dbReference type="EMBL" id="PIR98202.1"/>
    </source>
</evidence>
<reference evidence="7" key="1">
    <citation type="submission" date="2017-09" db="EMBL/GenBank/DDBJ databases">
        <title>Depth-based differentiation of microbial function through sediment-hosted aquifers and enrichment of novel symbionts in the deep terrestrial subsurface.</title>
        <authorList>
            <person name="Probst A.J."/>
            <person name="Ladd B."/>
            <person name="Jarett J.K."/>
            <person name="Geller-Mcgrath D.E."/>
            <person name="Sieber C.M.K."/>
            <person name="Emerson J.B."/>
            <person name="Anantharaman K."/>
            <person name="Thomas B.C."/>
            <person name="Malmstrom R."/>
            <person name="Stieglmeier M."/>
            <person name="Klingl A."/>
            <person name="Woyke T."/>
            <person name="Ryan C.M."/>
            <person name="Banfield J.F."/>
        </authorList>
    </citation>
    <scope>NUCLEOTIDE SEQUENCE [LARGE SCALE GENOMIC DNA]</scope>
</reference>
<proteinExistence type="predicted"/>